<organism evidence="1 2">
    <name type="scientific">Limnospira indica PCC 8005</name>
    <dbReference type="NCBI Taxonomy" id="376219"/>
    <lineage>
        <taxon>Bacteria</taxon>
        <taxon>Bacillati</taxon>
        <taxon>Cyanobacteriota</taxon>
        <taxon>Cyanophyceae</taxon>
        <taxon>Oscillatoriophycideae</taxon>
        <taxon>Oscillatoriales</taxon>
        <taxon>Sirenicapillariaceae</taxon>
        <taxon>Limnospira</taxon>
    </lineage>
</organism>
<proteinExistence type="predicted"/>
<sequence>MVQPPVLQENSRLDNWNSDQSIGRTRPRIHDKHIMFEAWALFKIVAVQSYCICKQWDQHALYATRTIEAIAPTVKLYESKSSVIEGVLRSIGKP</sequence>
<dbReference type="EMBL" id="FO818640">
    <property type="protein sequence ID" value="CDM97680.1"/>
    <property type="molecule type" value="Genomic_DNA"/>
</dbReference>
<evidence type="ECO:0000313" key="2">
    <source>
        <dbReference type="Proteomes" id="UP000032946"/>
    </source>
</evidence>
<dbReference type="AlphaFoldDB" id="A0A9P1KL13"/>
<gene>
    <name evidence="1" type="ORF">ARTHRO_60281</name>
</gene>
<name>A0A9P1KL13_9CYAN</name>
<protein>
    <submittedName>
        <fullName evidence="1">Uncharacterized protein</fullName>
    </submittedName>
</protein>
<reference evidence="1 2" key="1">
    <citation type="submission" date="2014-02" db="EMBL/GenBank/DDBJ databases">
        <authorList>
            <person name="Genoscope - CEA"/>
        </authorList>
    </citation>
    <scope>NUCLEOTIDE SEQUENCE [LARGE SCALE GENOMIC DNA]</scope>
    <source>
        <strain evidence="1 2">PCC 8005</strain>
    </source>
</reference>
<evidence type="ECO:0000313" key="1">
    <source>
        <dbReference type="EMBL" id="CDM97680.1"/>
    </source>
</evidence>
<keyword evidence="2" id="KW-1185">Reference proteome</keyword>
<accession>A0A9P1KL13</accession>
<dbReference type="Proteomes" id="UP000032946">
    <property type="component" value="Chromosome"/>
</dbReference>